<dbReference type="EnsemblMetazoa" id="AATE014321-RA">
    <property type="protein sequence ID" value="AATE014321-PA.1"/>
    <property type="gene ID" value="AATE014321"/>
</dbReference>
<dbReference type="GO" id="GO:0006749">
    <property type="term" value="P:glutathione metabolic process"/>
    <property type="evidence" value="ECO:0007669"/>
    <property type="project" value="TreeGrafter"/>
</dbReference>
<reference evidence="7" key="1">
    <citation type="submission" date="2022-08" db="UniProtKB">
        <authorList>
            <consortium name="EnsemblMetazoa"/>
        </authorList>
    </citation>
    <scope>IDENTIFICATION</scope>
    <source>
        <strain evidence="7">EBRO</strain>
    </source>
</reference>
<dbReference type="Gene3D" id="1.20.1050.10">
    <property type="match status" value="1"/>
</dbReference>
<dbReference type="AlphaFoldDB" id="A0A182JAA9"/>
<dbReference type="PANTHER" id="PTHR43969">
    <property type="entry name" value="GLUTATHIONE S TRANSFERASE D10, ISOFORM A-RELATED"/>
    <property type="match status" value="1"/>
</dbReference>
<evidence type="ECO:0000256" key="1">
    <source>
        <dbReference type="ARBA" id="ARBA00009899"/>
    </source>
</evidence>
<dbReference type="CDD" id="cd03177">
    <property type="entry name" value="GST_C_Delta_Epsilon"/>
    <property type="match status" value="1"/>
</dbReference>
<dbReference type="InterPro" id="IPR036249">
    <property type="entry name" value="Thioredoxin-like_sf"/>
</dbReference>
<protein>
    <recommendedName>
        <fullName evidence="3">glutathione transferase</fullName>
        <ecNumber evidence="3">2.5.1.18</ecNumber>
    </recommendedName>
    <alternativeName>
        <fullName evidence="5">GST class-theta</fullName>
    </alternativeName>
</protein>
<evidence type="ECO:0000256" key="4">
    <source>
        <dbReference type="ARBA" id="ARBA00022679"/>
    </source>
</evidence>
<dbReference type="SFLD" id="SFLDG00358">
    <property type="entry name" value="Main_(cytGST)"/>
    <property type="match status" value="1"/>
</dbReference>
<comment type="similarity">
    <text evidence="1">Belongs to the GST superfamily. Theta family.</text>
</comment>
<dbReference type="VEuPathDB" id="VectorBase:AATE014321"/>
<dbReference type="EC" id="2.5.1.18" evidence="3"/>
<dbReference type="Pfam" id="PF02798">
    <property type="entry name" value="GST_N"/>
    <property type="match status" value="1"/>
</dbReference>
<dbReference type="InterPro" id="IPR004045">
    <property type="entry name" value="Glutathione_S-Trfase_N"/>
</dbReference>
<dbReference type="PANTHER" id="PTHR43969:SF9">
    <property type="entry name" value="GLUTATHIONE S TRANSFERASE D10, ISOFORM A-RELATED"/>
    <property type="match status" value="1"/>
</dbReference>
<evidence type="ECO:0000256" key="2">
    <source>
        <dbReference type="ARBA" id="ARBA00011738"/>
    </source>
</evidence>
<dbReference type="SUPFAM" id="SSF47616">
    <property type="entry name" value="GST C-terminal domain-like"/>
    <property type="match status" value="1"/>
</dbReference>
<dbReference type="PROSITE" id="PS50404">
    <property type="entry name" value="GST_NTER"/>
    <property type="match status" value="1"/>
</dbReference>
<dbReference type="InterPro" id="IPR040079">
    <property type="entry name" value="Glutathione_S-Trfase"/>
</dbReference>
<evidence type="ECO:0000256" key="3">
    <source>
        <dbReference type="ARBA" id="ARBA00012452"/>
    </source>
</evidence>
<dbReference type="FunFam" id="3.40.30.10:FF:000034">
    <property type="entry name" value="glutathione S-transferase 1"/>
    <property type="match status" value="1"/>
</dbReference>
<name>A0A182JAA9_ANOAO</name>
<dbReference type="FunFam" id="1.20.1050.10:FF:000007">
    <property type="entry name" value="Glutathione S-transferase 1-1"/>
    <property type="match status" value="1"/>
</dbReference>
<evidence type="ECO:0000313" key="7">
    <source>
        <dbReference type="EnsemblMetazoa" id="AATE014321-PA.1"/>
    </source>
</evidence>
<dbReference type="SUPFAM" id="SSF52833">
    <property type="entry name" value="Thioredoxin-like"/>
    <property type="match status" value="1"/>
</dbReference>
<dbReference type="STRING" id="41427.A0A182JAA9"/>
<keyword evidence="4" id="KW-0808">Transferase</keyword>
<dbReference type="SFLD" id="SFLDG01153">
    <property type="entry name" value="Main.4:_Theta-like"/>
    <property type="match status" value="1"/>
</dbReference>
<evidence type="ECO:0000256" key="6">
    <source>
        <dbReference type="ARBA" id="ARBA00047960"/>
    </source>
</evidence>
<evidence type="ECO:0000256" key="5">
    <source>
        <dbReference type="ARBA" id="ARBA00041523"/>
    </source>
</evidence>
<organism evidence="7">
    <name type="scientific">Anopheles atroparvus</name>
    <name type="common">European mosquito</name>
    <dbReference type="NCBI Taxonomy" id="41427"/>
    <lineage>
        <taxon>Eukaryota</taxon>
        <taxon>Metazoa</taxon>
        <taxon>Ecdysozoa</taxon>
        <taxon>Arthropoda</taxon>
        <taxon>Hexapoda</taxon>
        <taxon>Insecta</taxon>
        <taxon>Pterygota</taxon>
        <taxon>Neoptera</taxon>
        <taxon>Endopterygota</taxon>
        <taxon>Diptera</taxon>
        <taxon>Nematocera</taxon>
        <taxon>Culicoidea</taxon>
        <taxon>Culicidae</taxon>
        <taxon>Anophelinae</taxon>
        <taxon>Anopheles</taxon>
    </lineage>
</organism>
<proteinExistence type="inferred from homology"/>
<dbReference type="SFLD" id="SFLDS00019">
    <property type="entry name" value="Glutathione_Transferase_(cytos"/>
    <property type="match status" value="1"/>
</dbReference>
<dbReference type="InterPro" id="IPR010987">
    <property type="entry name" value="Glutathione-S-Trfase_C-like"/>
</dbReference>
<dbReference type="PROSITE" id="PS50405">
    <property type="entry name" value="GST_CTER"/>
    <property type="match status" value="1"/>
</dbReference>
<dbReference type="Gene3D" id="3.40.30.10">
    <property type="entry name" value="Glutaredoxin"/>
    <property type="match status" value="1"/>
</dbReference>
<accession>A0A182JAA9</accession>
<comment type="subunit">
    <text evidence="2">Homodimer.</text>
</comment>
<dbReference type="CDD" id="cd03045">
    <property type="entry name" value="GST_N_Delta_Epsilon"/>
    <property type="match status" value="1"/>
</dbReference>
<comment type="catalytic activity">
    <reaction evidence="6">
        <text>RX + glutathione = an S-substituted glutathione + a halide anion + H(+)</text>
        <dbReference type="Rhea" id="RHEA:16437"/>
        <dbReference type="ChEBI" id="CHEBI:15378"/>
        <dbReference type="ChEBI" id="CHEBI:16042"/>
        <dbReference type="ChEBI" id="CHEBI:17792"/>
        <dbReference type="ChEBI" id="CHEBI:57925"/>
        <dbReference type="ChEBI" id="CHEBI:90779"/>
        <dbReference type="EC" id="2.5.1.18"/>
    </reaction>
</comment>
<sequence length="239" mass="26792">MQPNSGASVFRWLWTAKGVSVVTLRLSYLNEMPDLYYLPGSSPCRAVLMVAEAVGVQLNLKLLDLMAGEHRTPEFTRLNLQRSIPTLVDGGTVLCESRAILLYLCDRYAREDIRYPKDVLHRAAVHQRLFFDACVLYPRFTEFYHPQVFGGAPADEGKRRAFERAVTLLDTFLGECEFVAGPTMTVADISIFATMATACALRFPVASYANVARWYDQMLATCPAAKQNVDGAQQFLTYK</sequence>
<dbReference type="GO" id="GO:0004364">
    <property type="term" value="F:glutathione transferase activity"/>
    <property type="evidence" value="ECO:0007669"/>
    <property type="project" value="UniProtKB-EC"/>
</dbReference>
<dbReference type="InterPro" id="IPR036282">
    <property type="entry name" value="Glutathione-S-Trfase_C_sf"/>
</dbReference>